<dbReference type="SUPFAM" id="SSF53098">
    <property type="entry name" value="Ribonuclease H-like"/>
    <property type="match status" value="1"/>
</dbReference>
<dbReference type="InterPro" id="IPR036397">
    <property type="entry name" value="RNaseH_sf"/>
</dbReference>
<protein>
    <submittedName>
        <fullName evidence="4">Poly(A)-specific ribonuclease PARN</fullName>
    </submittedName>
</protein>
<reference evidence="4 5" key="1">
    <citation type="journal article" date="2014" name="Nat. Commun.">
        <title>Molecular traces of alternative social organization in a termite genome.</title>
        <authorList>
            <person name="Terrapon N."/>
            <person name="Li C."/>
            <person name="Robertson H.M."/>
            <person name="Ji L."/>
            <person name="Meng X."/>
            <person name="Booth W."/>
            <person name="Chen Z."/>
            <person name="Childers C.P."/>
            <person name="Glastad K.M."/>
            <person name="Gokhale K."/>
            <person name="Gowin J."/>
            <person name="Gronenberg W."/>
            <person name="Hermansen R.A."/>
            <person name="Hu H."/>
            <person name="Hunt B.G."/>
            <person name="Huylmans A.K."/>
            <person name="Khalil S.M."/>
            <person name="Mitchell R.D."/>
            <person name="Munoz-Torres M.C."/>
            <person name="Mustard J.A."/>
            <person name="Pan H."/>
            <person name="Reese J.T."/>
            <person name="Scharf M.E."/>
            <person name="Sun F."/>
            <person name="Vogel H."/>
            <person name="Xiao J."/>
            <person name="Yang W."/>
            <person name="Yang Z."/>
            <person name="Yang Z."/>
            <person name="Zhou J."/>
            <person name="Zhu J."/>
            <person name="Brent C.S."/>
            <person name="Elsik C.G."/>
            <person name="Goodisman M.A."/>
            <person name="Liberles D.A."/>
            <person name="Roe R.M."/>
            <person name="Vargo E.L."/>
            <person name="Vilcinskas A."/>
            <person name="Wang J."/>
            <person name="Bornberg-Bauer E."/>
            <person name="Korb J."/>
            <person name="Zhang G."/>
            <person name="Liebig J."/>
        </authorList>
    </citation>
    <scope>NUCLEOTIDE SEQUENCE [LARGE SCALE GENOMIC DNA]</scope>
    <source>
        <tissue evidence="4">Whole organism</tissue>
    </source>
</reference>
<feature type="region of interest" description="Disordered" evidence="2">
    <location>
        <begin position="147"/>
        <end position="166"/>
    </location>
</feature>
<dbReference type="GO" id="GO:0004535">
    <property type="term" value="F:poly(A)-specific ribonuclease activity"/>
    <property type="evidence" value="ECO:0007669"/>
    <property type="project" value="InterPro"/>
</dbReference>
<dbReference type="STRING" id="136037.A0A067R0F3"/>
<dbReference type="InterPro" id="IPR051181">
    <property type="entry name" value="CAF1_poly(A)_ribonucleases"/>
</dbReference>
<dbReference type="CDD" id="cd12428">
    <property type="entry name" value="RRM_PARN"/>
    <property type="match status" value="1"/>
</dbReference>
<dbReference type="Gene3D" id="3.30.420.10">
    <property type="entry name" value="Ribonuclease H-like superfamily/Ribonuclease H"/>
    <property type="match status" value="2"/>
</dbReference>
<dbReference type="InterPro" id="IPR006941">
    <property type="entry name" value="RNase_CAF1"/>
</dbReference>
<dbReference type="GO" id="GO:0005634">
    <property type="term" value="C:nucleus"/>
    <property type="evidence" value="ECO:0007669"/>
    <property type="project" value="InterPro"/>
</dbReference>
<accession>A0A067R0F3</accession>
<dbReference type="InterPro" id="IPR036867">
    <property type="entry name" value="R3H_dom_sf"/>
</dbReference>
<feature type="domain" description="Poly(A)-specific ribonuclease RNA-binding" evidence="3">
    <location>
        <begin position="435"/>
        <end position="512"/>
    </location>
</feature>
<dbReference type="GO" id="GO:0003723">
    <property type="term" value="F:RNA binding"/>
    <property type="evidence" value="ECO:0007669"/>
    <property type="project" value="InterPro"/>
</dbReference>
<evidence type="ECO:0000313" key="4">
    <source>
        <dbReference type="EMBL" id="KDR16211.1"/>
    </source>
</evidence>
<dbReference type="InterPro" id="IPR012677">
    <property type="entry name" value="Nucleotide-bd_a/b_plait_sf"/>
</dbReference>
<keyword evidence="5" id="KW-1185">Reference proteome</keyword>
<dbReference type="Pfam" id="PF04857">
    <property type="entry name" value="CAF1"/>
    <property type="match status" value="1"/>
</dbReference>
<feature type="compositionally biased region" description="Basic and acidic residues" evidence="2">
    <location>
        <begin position="643"/>
        <end position="655"/>
    </location>
</feature>
<organism evidence="4 5">
    <name type="scientific">Zootermopsis nevadensis</name>
    <name type="common">Dampwood termite</name>
    <dbReference type="NCBI Taxonomy" id="136037"/>
    <lineage>
        <taxon>Eukaryota</taxon>
        <taxon>Metazoa</taxon>
        <taxon>Ecdysozoa</taxon>
        <taxon>Arthropoda</taxon>
        <taxon>Hexapoda</taxon>
        <taxon>Insecta</taxon>
        <taxon>Pterygota</taxon>
        <taxon>Neoptera</taxon>
        <taxon>Polyneoptera</taxon>
        <taxon>Dictyoptera</taxon>
        <taxon>Blattodea</taxon>
        <taxon>Blattoidea</taxon>
        <taxon>Termitoidae</taxon>
        <taxon>Termopsidae</taxon>
        <taxon>Zootermopsis</taxon>
    </lineage>
</organism>
<dbReference type="Gene3D" id="3.30.70.330">
    <property type="match status" value="1"/>
</dbReference>
<dbReference type="GO" id="GO:1990431">
    <property type="term" value="P:priRNA 3'-end processing"/>
    <property type="evidence" value="ECO:0007669"/>
    <property type="project" value="TreeGrafter"/>
</dbReference>
<dbReference type="InterPro" id="IPR014789">
    <property type="entry name" value="PolyA-riboNase_RNA-binding"/>
</dbReference>
<comment type="similarity">
    <text evidence="1">Belongs to the CAF1 family.</text>
</comment>
<dbReference type="InterPro" id="IPR035979">
    <property type="entry name" value="RBD_domain_sf"/>
</dbReference>
<dbReference type="AlphaFoldDB" id="A0A067R0F3"/>
<dbReference type="PANTHER" id="PTHR15092:SF44">
    <property type="entry name" value="POLY(A)-SPECIFIC RIBONUCLEASE PARN"/>
    <property type="match status" value="1"/>
</dbReference>
<evidence type="ECO:0000256" key="2">
    <source>
        <dbReference type="SAM" id="MobiDB-lite"/>
    </source>
</evidence>
<name>A0A067R0F3_ZOONE</name>
<feature type="region of interest" description="Disordered" evidence="2">
    <location>
        <begin position="608"/>
        <end position="661"/>
    </location>
</feature>
<sequence>MEVTRGNFREVLLKLERILPAAEFLAIDGEFTGLHTGQDVNAFDTPSQYYSKLRSGSMDFLLVQFGLCAFSYDKENDKYTHQAYNFYIFPKSPQIRSAPDPRFLCQSSSIEFLASEGFDFNKVFKEGISYLTQPEEQKLREHLEEKHKSCNNTISSSPGNEDSFQPIPIPDEYVSTIEDSCAHIKTFLASSEPEELVLGCCNAFVRKLIFQTVGQRFDSSVVQLESRLTDKRNRVMVVTRAGSVEERKKKQQEKKDKELQDLEDAVGFTSVLRKISESGKLVVGHNMLLDVCHVINQCYFPLPEDYSEFKEMVRCVFPNLLDTKYMSDLPLFKDKISSNALGHLFKTLSEEPFKMCIAKSEEDGHGYSSLDDKYHEAAYDAYITGLCFITMANHLGSLQKPEVNPVLPSSPLINPYMNKLFLLRVQDSPYINLIGEDPVVRRDHVFFVSFPKEWKTYDLTQLFSPFGSVFVAWLSDTSAYVALHHRNQASLVRKTLTQSDTYTVMTYAAHQQIQDGITNCKCAHSGGKSLCSSCVRKRVVAKQSVPSSPTASVRKRRLIEVLQEDSPEVQTSAPKRKRSLSFGDKTTYSNRIIDPIPEEQEMDIVGHTKQAASSQVTGDRVSDKNTKAKSTGGINSTSSSPSDDSKTQPKHKQFEESDMWD</sequence>
<dbReference type="SUPFAM" id="SSF54928">
    <property type="entry name" value="RNA-binding domain, RBD"/>
    <property type="match status" value="1"/>
</dbReference>
<dbReference type="OMA" id="LTTCHED"/>
<dbReference type="FunFam" id="3.30.420.10:FF:000035">
    <property type="entry name" value="Poly(A)-specific ribonuclease PARN"/>
    <property type="match status" value="1"/>
</dbReference>
<dbReference type="OrthoDB" id="1432093at2759"/>
<dbReference type="GO" id="GO:1990432">
    <property type="term" value="P:siRNA 3'-end processing"/>
    <property type="evidence" value="ECO:0007669"/>
    <property type="project" value="TreeGrafter"/>
</dbReference>
<dbReference type="GO" id="GO:0046872">
    <property type="term" value="F:metal ion binding"/>
    <property type="evidence" value="ECO:0007669"/>
    <property type="project" value="InterPro"/>
</dbReference>
<evidence type="ECO:0000313" key="5">
    <source>
        <dbReference type="Proteomes" id="UP000027135"/>
    </source>
</evidence>
<feature type="region of interest" description="Disordered" evidence="2">
    <location>
        <begin position="564"/>
        <end position="583"/>
    </location>
</feature>
<proteinExistence type="inferred from homology"/>
<evidence type="ECO:0000256" key="1">
    <source>
        <dbReference type="ARBA" id="ARBA00008372"/>
    </source>
</evidence>
<dbReference type="Proteomes" id="UP000027135">
    <property type="component" value="Unassembled WGS sequence"/>
</dbReference>
<dbReference type="GO" id="GO:0000289">
    <property type="term" value="P:nuclear-transcribed mRNA poly(A) tail shortening"/>
    <property type="evidence" value="ECO:0007669"/>
    <property type="project" value="TreeGrafter"/>
</dbReference>
<dbReference type="EMBL" id="KK852804">
    <property type="protein sequence ID" value="KDR16211.1"/>
    <property type="molecule type" value="Genomic_DNA"/>
</dbReference>
<dbReference type="Gene3D" id="3.30.1370.50">
    <property type="entry name" value="R3H-like domain"/>
    <property type="match status" value="1"/>
</dbReference>
<dbReference type="InterPro" id="IPR012337">
    <property type="entry name" value="RNaseH-like_sf"/>
</dbReference>
<dbReference type="Pfam" id="PF08675">
    <property type="entry name" value="RNA_bind"/>
    <property type="match status" value="1"/>
</dbReference>
<evidence type="ECO:0000259" key="3">
    <source>
        <dbReference type="Pfam" id="PF08675"/>
    </source>
</evidence>
<gene>
    <name evidence="4" type="ORF">L798_09627</name>
</gene>
<dbReference type="PANTHER" id="PTHR15092">
    <property type="entry name" value="POLY A -SPECIFIC RIBONUCLEASE/TARGET OF EGR1, MEMBER 1"/>
    <property type="match status" value="1"/>
</dbReference>
<dbReference type="eggNOG" id="KOG1990">
    <property type="taxonomic scope" value="Eukaryota"/>
</dbReference>
<dbReference type="GO" id="GO:0005737">
    <property type="term" value="C:cytoplasm"/>
    <property type="evidence" value="ECO:0007669"/>
    <property type="project" value="InterPro"/>
</dbReference>
<feature type="compositionally biased region" description="Polar residues" evidence="2">
    <location>
        <begin position="150"/>
        <end position="163"/>
    </location>
</feature>
<dbReference type="SUPFAM" id="SSF82708">
    <property type="entry name" value="R3H domain"/>
    <property type="match status" value="1"/>
</dbReference>
<dbReference type="InParanoid" id="A0A067R0F3"/>